<accession>A0A0F9SBA1</accession>
<keyword evidence="1" id="KW-0472">Membrane</keyword>
<comment type="caution">
    <text evidence="2">The sequence shown here is derived from an EMBL/GenBank/DDBJ whole genome shotgun (WGS) entry which is preliminary data.</text>
</comment>
<evidence type="ECO:0000313" key="2">
    <source>
        <dbReference type="EMBL" id="KKN66175.1"/>
    </source>
</evidence>
<keyword evidence="1" id="KW-1133">Transmembrane helix</keyword>
<dbReference type="EMBL" id="LAZR01000509">
    <property type="protein sequence ID" value="KKN66175.1"/>
    <property type="molecule type" value="Genomic_DNA"/>
</dbReference>
<sequence length="49" mass="5512">MYARYLAMSLIVIPVLILLVLLASVIIGTFISELLYPLAEYTKIAEQIK</sequence>
<dbReference type="AlphaFoldDB" id="A0A0F9SBA1"/>
<protein>
    <submittedName>
        <fullName evidence="2">Uncharacterized protein</fullName>
    </submittedName>
</protein>
<gene>
    <name evidence="2" type="ORF">LCGC14_0474650</name>
</gene>
<evidence type="ECO:0000256" key="1">
    <source>
        <dbReference type="SAM" id="Phobius"/>
    </source>
</evidence>
<organism evidence="2">
    <name type="scientific">marine sediment metagenome</name>
    <dbReference type="NCBI Taxonomy" id="412755"/>
    <lineage>
        <taxon>unclassified sequences</taxon>
        <taxon>metagenomes</taxon>
        <taxon>ecological metagenomes</taxon>
    </lineage>
</organism>
<proteinExistence type="predicted"/>
<keyword evidence="1" id="KW-0812">Transmembrane</keyword>
<reference evidence="2" key="1">
    <citation type="journal article" date="2015" name="Nature">
        <title>Complex archaea that bridge the gap between prokaryotes and eukaryotes.</title>
        <authorList>
            <person name="Spang A."/>
            <person name="Saw J.H."/>
            <person name="Jorgensen S.L."/>
            <person name="Zaremba-Niedzwiedzka K."/>
            <person name="Martijn J."/>
            <person name="Lind A.E."/>
            <person name="van Eijk R."/>
            <person name="Schleper C."/>
            <person name="Guy L."/>
            <person name="Ettema T.J."/>
        </authorList>
    </citation>
    <scope>NUCLEOTIDE SEQUENCE</scope>
</reference>
<feature type="transmembrane region" description="Helical" evidence="1">
    <location>
        <begin position="7"/>
        <end position="31"/>
    </location>
</feature>
<name>A0A0F9SBA1_9ZZZZ</name>